<gene>
    <name evidence="2" type="ORF">O181_080275</name>
</gene>
<organism evidence="2 3">
    <name type="scientific">Austropuccinia psidii MF-1</name>
    <dbReference type="NCBI Taxonomy" id="1389203"/>
    <lineage>
        <taxon>Eukaryota</taxon>
        <taxon>Fungi</taxon>
        <taxon>Dikarya</taxon>
        <taxon>Basidiomycota</taxon>
        <taxon>Pucciniomycotina</taxon>
        <taxon>Pucciniomycetes</taxon>
        <taxon>Pucciniales</taxon>
        <taxon>Sphaerophragmiaceae</taxon>
        <taxon>Austropuccinia</taxon>
    </lineage>
</organism>
<proteinExistence type="predicted"/>
<evidence type="ECO:0000313" key="3">
    <source>
        <dbReference type="Proteomes" id="UP000765509"/>
    </source>
</evidence>
<comment type="caution">
    <text evidence="2">The sequence shown here is derived from an EMBL/GenBank/DDBJ whole genome shotgun (WGS) entry which is preliminary data.</text>
</comment>
<dbReference type="AlphaFoldDB" id="A0A9Q3FMW9"/>
<dbReference type="Proteomes" id="UP000765509">
    <property type="component" value="Unassembled WGS sequence"/>
</dbReference>
<dbReference type="OrthoDB" id="2505403at2759"/>
<keyword evidence="3" id="KW-1185">Reference proteome</keyword>
<evidence type="ECO:0000256" key="1">
    <source>
        <dbReference type="SAM" id="MobiDB-lite"/>
    </source>
</evidence>
<accession>A0A9Q3FMW9</accession>
<dbReference type="EMBL" id="AVOT02045206">
    <property type="protein sequence ID" value="MBW0540560.1"/>
    <property type="molecule type" value="Genomic_DNA"/>
</dbReference>
<feature type="region of interest" description="Disordered" evidence="1">
    <location>
        <begin position="339"/>
        <end position="394"/>
    </location>
</feature>
<feature type="compositionally biased region" description="Polar residues" evidence="1">
    <location>
        <begin position="341"/>
        <end position="350"/>
    </location>
</feature>
<reference evidence="2" key="1">
    <citation type="submission" date="2021-03" db="EMBL/GenBank/DDBJ databases">
        <title>Draft genome sequence of rust myrtle Austropuccinia psidii MF-1, a brazilian biotype.</title>
        <authorList>
            <person name="Quecine M.C."/>
            <person name="Pachon D.M.R."/>
            <person name="Bonatelli M.L."/>
            <person name="Correr F.H."/>
            <person name="Franceschini L.M."/>
            <person name="Leite T.F."/>
            <person name="Margarido G.R.A."/>
            <person name="Almeida C.A."/>
            <person name="Ferrarezi J.A."/>
            <person name="Labate C.A."/>
        </authorList>
    </citation>
    <scope>NUCLEOTIDE SEQUENCE</scope>
    <source>
        <strain evidence="2">MF-1</strain>
    </source>
</reference>
<sequence length="462" mass="52302">MATHPSHFCVTLAINEPYHHSQRLLAMELVELRLSALIIEDILPSSAGNRSSSYSAISEQNNPKLLKMTSKMKTIQTSLSSRNSKPTNKAPYLMRSLRPIYLIIRRPLKHNFDIYKHYRLFHPLGYEWVSQFGHLMISYLVLRSVWPDTPLKITVSADCVWRSLKFGLLQATGCGSIGILIDDRRIPWIPIARFVLFEFLNPEIMRANASRPTSSCAHSLKILCARAARDHQRLLQNYQEWLSRRENRKRSLISKIDRIQSSSDEVKARSTNTLAKLQAEVDKMTNEDNETADRELLDKFPYALPIQKPAYKRLALQIAIEQSEANLKKATEERDAVCGQPTCQTASTKAPQVEEPRFEEVPDELPAVQELNEGSSRGPAAPLPNPKNSSKPTFGLGIRADGLLGKWNTSGGMTRKVSLNRPNAPEELVTAGWKAHWVTNTTDDCKKLTGTRYTMIYINKTH</sequence>
<protein>
    <submittedName>
        <fullName evidence="2">Uncharacterized protein</fullName>
    </submittedName>
</protein>
<name>A0A9Q3FMW9_9BASI</name>
<evidence type="ECO:0000313" key="2">
    <source>
        <dbReference type="EMBL" id="MBW0540560.1"/>
    </source>
</evidence>